<dbReference type="EMBL" id="NXLU01000001">
    <property type="protein sequence ID" value="RDU69967.1"/>
    <property type="molecule type" value="Genomic_DNA"/>
</dbReference>
<evidence type="ECO:0000256" key="5">
    <source>
        <dbReference type="PIRSR" id="PIRSR602678-1"/>
    </source>
</evidence>
<feature type="binding site" evidence="5">
    <location>
        <position position="208"/>
    </location>
    <ligand>
        <name>a divalent metal cation</name>
        <dbReference type="ChEBI" id="CHEBI:60240"/>
        <label>1</label>
    </ligand>
</feature>
<organism evidence="6 7">
    <name type="scientific">Helicobacter cholecystus</name>
    <dbReference type="NCBI Taxonomy" id="45498"/>
    <lineage>
        <taxon>Bacteria</taxon>
        <taxon>Pseudomonadati</taxon>
        <taxon>Campylobacterota</taxon>
        <taxon>Epsilonproteobacteria</taxon>
        <taxon>Campylobacterales</taxon>
        <taxon>Helicobacteraceae</taxon>
        <taxon>Helicobacter</taxon>
    </lineage>
</organism>
<dbReference type="OrthoDB" id="9792792at2"/>
<evidence type="ECO:0000256" key="3">
    <source>
        <dbReference type="ARBA" id="ARBA00022112"/>
    </source>
</evidence>
<dbReference type="NCBIfam" id="TIGR00486">
    <property type="entry name" value="YbgI_SA1388"/>
    <property type="match status" value="1"/>
</dbReference>
<evidence type="ECO:0000256" key="4">
    <source>
        <dbReference type="ARBA" id="ARBA00022723"/>
    </source>
</evidence>
<evidence type="ECO:0000256" key="1">
    <source>
        <dbReference type="ARBA" id="ARBA00006964"/>
    </source>
</evidence>
<feature type="binding site" evidence="5">
    <location>
        <position position="63"/>
    </location>
    <ligand>
        <name>a divalent metal cation</name>
        <dbReference type="ChEBI" id="CHEBI:60240"/>
        <label>1</label>
    </ligand>
</feature>
<keyword evidence="7" id="KW-1185">Reference proteome</keyword>
<accession>A0A3D8IXH4</accession>
<dbReference type="GO" id="GO:0046872">
    <property type="term" value="F:metal ion binding"/>
    <property type="evidence" value="ECO:0007669"/>
    <property type="project" value="UniProtKB-KW"/>
</dbReference>
<feature type="binding site" evidence="5">
    <location>
        <position position="64"/>
    </location>
    <ligand>
        <name>a divalent metal cation</name>
        <dbReference type="ChEBI" id="CHEBI:60240"/>
        <label>2</label>
    </ligand>
</feature>
<feature type="binding site" evidence="5">
    <location>
        <position position="102"/>
    </location>
    <ligand>
        <name>a divalent metal cation</name>
        <dbReference type="ChEBI" id="CHEBI:60240"/>
        <label>1</label>
    </ligand>
</feature>
<dbReference type="PANTHER" id="PTHR13799:SF14">
    <property type="entry name" value="GTP CYCLOHYDROLASE 1 TYPE 2 HOMOLOG"/>
    <property type="match status" value="1"/>
</dbReference>
<comment type="subunit">
    <text evidence="2">Homohexamer.</text>
</comment>
<gene>
    <name evidence="6" type="ORF">CQA62_00715</name>
</gene>
<evidence type="ECO:0000313" key="7">
    <source>
        <dbReference type="Proteomes" id="UP000257067"/>
    </source>
</evidence>
<dbReference type="Proteomes" id="UP000257067">
    <property type="component" value="Unassembled WGS sequence"/>
</dbReference>
<evidence type="ECO:0000256" key="2">
    <source>
        <dbReference type="ARBA" id="ARBA00011643"/>
    </source>
</evidence>
<dbReference type="GO" id="GO:0005737">
    <property type="term" value="C:cytoplasm"/>
    <property type="evidence" value="ECO:0007669"/>
    <property type="project" value="TreeGrafter"/>
</dbReference>
<protein>
    <recommendedName>
        <fullName evidence="3">GTP cyclohydrolase 1 type 2 homolog</fullName>
    </recommendedName>
</protein>
<proteinExistence type="inferred from homology"/>
<dbReference type="InterPro" id="IPR036069">
    <property type="entry name" value="DUF34/NIF3_sf"/>
</dbReference>
<name>A0A3D8IXH4_9HELI</name>
<dbReference type="FunFam" id="3.40.1390.30:FF:000001">
    <property type="entry name" value="GTP cyclohydrolase 1 type 2"/>
    <property type="match status" value="1"/>
</dbReference>
<keyword evidence="4 5" id="KW-0479">Metal-binding</keyword>
<dbReference type="AlphaFoldDB" id="A0A3D8IXH4"/>
<feature type="binding site" evidence="5">
    <location>
        <position position="212"/>
    </location>
    <ligand>
        <name>a divalent metal cation</name>
        <dbReference type="ChEBI" id="CHEBI:60240"/>
        <label>1</label>
    </ligand>
</feature>
<dbReference type="PANTHER" id="PTHR13799">
    <property type="entry name" value="NGG1 INTERACTING FACTOR 3"/>
    <property type="match status" value="1"/>
</dbReference>
<sequence length="248" mass="28554">MPKVKDIYQICDELSPFSLQEKWDNSGLNLGNFEQEFQEIYLCLEVDKNIAQSIQANSLIITHHPLIFSPTKNLDPQTYPSNILYTLIAKNCALIAMHTNFDLTHLNPFFAQELLEFFPLEPYLYALKCNQKITFNLLCKKIEEKMQISDYKFVQAHQEIRQLYFCCGSGASLIAHLPPHSCLITGDIKHHDAMLAQSLGISLIDVGHYESEKYFAQILHKNLKNFGYEAIISPLKNPLEFSKPKERQ</sequence>
<dbReference type="Gene3D" id="3.40.1390.30">
    <property type="entry name" value="NIF3 (NGG1p interacting factor 3)-like"/>
    <property type="match status" value="2"/>
</dbReference>
<dbReference type="InterPro" id="IPR002678">
    <property type="entry name" value="DUF34/NIF3"/>
</dbReference>
<comment type="caution">
    <text evidence="6">The sequence shown here is derived from an EMBL/GenBank/DDBJ whole genome shotgun (WGS) entry which is preliminary data.</text>
</comment>
<dbReference type="Pfam" id="PF01784">
    <property type="entry name" value="DUF34_NIF3"/>
    <property type="match status" value="1"/>
</dbReference>
<dbReference type="SUPFAM" id="SSF102705">
    <property type="entry name" value="NIF3 (NGG1p interacting factor 3)-like"/>
    <property type="match status" value="1"/>
</dbReference>
<reference evidence="6 7" key="1">
    <citation type="submission" date="2018-04" db="EMBL/GenBank/DDBJ databases">
        <title>Novel Campyloabacter and Helicobacter Species and Strains.</title>
        <authorList>
            <person name="Mannion A.J."/>
            <person name="Shen Z."/>
            <person name="Fox J.G."/>
        </authorList>
    </citation>
    <scope>NUCLEOTIDE SEQUENCE [LARGE SCALE GENOMIC DNA]</scope>
    <source>
        <strain evidence="6 7">ATCC 700242</strain>
    </source>
</reference>
<comment type="similarity">
    <text evidence="1">Belongs to the GTP cyclohydrolase I type 2/NIF3 family.</text>
</comment>
<dbReference type="RefSeq" id="WP_104723718.1">
    <property type="nucleotide sequence ID" value="NZ_FZNE01000002.1"/>
</dbReference>
<evidence type="ECO:0000313" key="6">
    <source>
        <dbReference type="EMBL" id="RDU69967.1"/>
    </source>
</evidence>